<feature type="domain" description="Alcohol dehydrogenase-like N-terminal" evidence="3">
    <location>
        <begin position="25"/>
        <end position="110"/>
    </location>
</feature>
<comment type="caution">
    <text evidence="4">The sequence shown here is derived from an EMBL/GenBank/DDBJ whole genome shotgun (WGS) entry which is preliminary data.</text>
</comment>
<accession>W4MCP8</accession>
<proteinExistence type="predicted"/>
<keyword evidence="1" id="KW-0560">Oxidoreductase</keyword>
<evidence type="ECO:0000259" key="3">
    <source>
        <dbReference type="Pfam" id="PF08240"/>
    </source>
</evidence>
<feature type="domain" description="Alcohol dehydrogenase-like C-terminal" evidence="2">
    <location>
        <begin position="148"/>
        <end position="265"/>
    </location>
</feature>
<dbReference type="EMBL" id="AZHX01000393">
    <property type="protein sequence ID" value="ETX07701.1"/>
    <property type="molecule type" value="Genomic_DNA"/>
</dbReference>
<dbReference type="Pfam" id="PF00107">
    <property type="entry name" value="ADH_zinc_N"/>
    <property type="match status" value="1"/>
</dbReference>
<dbReference type="HOGENOM" id="CLU_026673_11_0_7"/>
<dbReference type="AlphaFoldDB" id="W4MCP8"/>
<evidence type="ECO:0008006" key="6">
    <source>
        <dbReference type="Google" id="ProtNLM"/>
    </source>
</evidence>
<organism evidence="4 5">
    <name type="scientific">Candidatus Entotheonella gemina</name>
    <dbReference type="NCBI Taxonomy" id="1429439"/>
    <lineage>
        <taxon>Bacteria</taxon>
        <taxon>Pseudomonadati</taxon>
        <taxon>Nitrospinota/Tectimicrobiota group</taxon>
        <taxon>Candidatus Tectimicrobiota</taxon>
        <taxon>Candidatus Entotheonellia</taxon>
        <taxon>Candidatus Entotheonellales</taxon>
        <taxon>Candidatus Entotheonellaceae</taxon>
        <taxon>Candidatus Entotheonella</taxon>
    </lineage>
</organism>
<protein>
    <recommendedName>
        <fullName evidence="6">Enoyl reductase (ER) domain-containing protein</fullName>
    </recommendedName>
</protein>
<gene>
    <name evidence="4" type="ORF">ETSY2_09655</name>
</gene>
<keyword evidence="5" id="KW-1185">Reference proteome</keyword>
<evidence type="ECO:0000313" key="4">
    <source>
        <dbReference type="EMBL" id="ETX07701.1"/>
    </source>
</evidence>
<dbReference type="PANTHER" id="PTHR43401:SF2">
    <property type="entry name" value="L-THREONINE 3-DEHYDROGENASE"/>
    <property type="match status" value="1"/>
</dbReference>
<dbReference type="InterPro" id="IPR011032">
    <property type="entry name" value="GroES-like_sf"/>
</dbReference>
<dbReference type="Gene3D" id="3.90.180.10">
    <property type="entry name" value="Medium-chain alcohol dehydrogenases, catalytic domain"/>
    <property type="match status" value="2"/>
</dbReference>
<dbReference type="InterPro" id="IPR050129">
    <property type="entry name" value="Zn_alcohol_dh"/>
</dbReference>
<dbReference type="GO" id="GO:0016491">
    <property type="term" value="F:oxidoreductase activity"/>
    <property type="evidence" value="ECO:0007669"/>
    <property type="project" value="UniProtKB-KW"/>
</dbReference>
<dbReference type="SUPFAM" id="SSF50129">
    <property type="entry name" value="GroES-like"/>
    <property type="match status" value="1"/>
</dbReference>
<dbReference type="SUPFAM" id="SSF51735">
    <property type="entry name" value="NAD(P)-binding Rossmann-fold domains"/>
    <property type="match status" value="1"/>
</dbReference>
<dbReference type="Pfam" id="PF08240">
    <property type="entry name" value="ADH_N"/>
    <property type="match status" value="1"/>
</dbReference>
<dbReference type="PANTHER" id="PTHR43401">
    <property type="entry name" value="L-THREONINE 3-DEHYDROGENASE"/>
    <property type="match status" value="1"/>
</dbReference>
<dbReference type="Gene3D" id="3.40.50.720">
    <property type="entry name" value="NAD(P)-binding Rossmann-like Domain"/>
    <property type="match status" value="1"/>
</dbReference>
<dbReference type="InterPro" id="IPR013154">
    <property type="entry name" value="ADH-like_N"/>
</dbReference>
<sequence length="323" mass="35380">MKAAQLVGPKLFEFIEMDTPAIVDEQCLIQVQEVSICGSDCRHGYGSGYSDDEYPLPPGRPCHEIAGTIVESRTDRFQEGQRVIVLPGPGTGGLMEYMASDPGRMIALPDHGDLKEWVMCQPSGTVLYSCQRAGSVLGHSVLIMGQGAIGLSFTMLMAMQGARQVIVADKLDYRLEWGKKFGATHTINPDNENIDEAVKEITGGIGPDVTVEATGFPDGLDAAFRLVRQFGRVVIFGIQSSDILPVDTRHWMNLQPTIIPTTGARSGDPTTHIANMVGLKERGIVDPGQMVTHSKQFNVEDVNQSYQMYEEYRDNVIKVVMSM</sequence>
<name>W4MCP8_9BACT</name>
<dbReference type="InterPro" id="IPR013149">
    <property type="entry name" value="ADH-like_C"/>
</dbReference>
<dbReference type="Proteomes" id="UP000019140">
    <property type="component" value="Unassembled WGS sequence"/>
</dbReference>
<reference evidence="4 5" key="1">
    <citation type="journal article" date="2014" name="Nature">
        <title>An environmental bacterial taxon with a large and distinct metabolic repertoire.</title>
        <authorList>
            <person name="Wilson M.C."/>
            <person name="Mori T."/>
            <person name="Ruckert C."/>
            <person name="Uria A.R."/>
            <person name="Helf M.J."/>
            <person name="Takada K."/>
            <person name="Gernert C."/>
            <person name="Steffens U.A."/>
            <person name="Heycke N."/>
            <person name="Schmitt S."/>
            <person name="Rinke C."/>
            <person name="Helfrich E.J."/>
            <person name="Brachmann A.O."/>
            <person name="Gurgui C."/>
            <person name="Wakimoto T."/>
            <person name="Kracht M."/>
            <person name="Crusemann M."/>
            <person name="Hentschel U."/>
            <person name="Abe I."/>
            <person name="Matsunaga S."/>
            <person name="Kalinowski J."/>
            <person name="Takeyama H."/>
            <person name="Piel J."/>
        </authorList>
    </citation>
    <scope>NUCLEOTIDE SEQUENCE [LARGE SCALE GENOMIC DNA]</scope>
    <source>
        <strain evidence="5">TSY2</strain>
    </source>
</reference>
<dbReference type="InterPro" id="IPR036291">
    <property type="entry name" value="NAD(P)-bd_dom_sf"/>
</dbReference>
<evidence type="ECO:0000313" key="5">
    <source>
        <dbReference type="Proteomes" id="UP000019140"/>
    </source>
</evidence>
<evidence type="ECO:0000256" key="1">
    <source>
        <dbReference type="ARBA" id="ARBA00023002"/>
    </source>
</evidence>
<evidence type="ECO:0000259" key="2">
    <source>
        <dbReference type="Pfam" id="PF00107"/>
    </source>
</evidence>